<comment type="function">
    <text evidence="9">Component of the Mediator complex, a coactivator involved in the regulated transcription of nearly all RNA polymerase II-dependent genes. Mediator functions as a bridge to convey information from gene-specific regulatory proteins to the basal RNA polymerase II transcription machinery. Mediator is recruited to promoters by direct interactions with regulatory proteins and serves as a scaffold for the assembly of a functional preinitiation complex with RNA polymerase II and the general transcription factors.</text>
</comment>
<dbReference type="PANTHER" id="PTHR28270:SF1">
    <property type="entry name" value="MEDIATOR OF RNA POLYMERASE II TRANSCRIPTION SUBUNIT 19"/>
    <property type="match status" value="1"/>
</dbReference>
<evidence type="ECO:0000256" key="7">
    <source>
        <dbReference type="ARBA" id="ARBA00023242"/>
    </source>
</evidence>
<evidence type="ECO:0000256" key="9">
    <source>
        <dbReference type="RuleBase" id="RU364151"/>
    </source>
</evidence>
<gene>
    <name evidence="9" type="primary">MED19</name>
    <name evidence="11" type="ORF">HANVADRAFT_4669</name>
</gene>
<dbReference type="AlphaFoldDB" id="A0A1B7SKH9"/>
<dbReference type="EMBL" id="LXPE01000609">
    <property type="protein sequence ID" value="OBA16955.1"/>
    <property type="molecule type" value="Genomic_DNA"/>
</dbReference>
<evidence type="ECO:0000256" key="1">
    <source>
        <dbReference type="ARBA" id="ARBA00004123"/>
    </source>
</evidence>
<comment type="subunit">
    <text evidence="9">Component of the Mediator complex.</text>
</comment>
<protein>
    <recommendedName>
        <fullName evidence="3 9">Mediator of RNA polymerase II transcription subunit 19</fullName>
    </recommendedName>
    <alternativeName>
        <fullName evidence="8 9">Mediator complex subunit 19</fullName>
    </alternativeName>
</protein>
<comment type="caution">
    <text evidence="11">The sequence shown here is derived from an EMBL/GenBank/DDBJ whole genome shotgun (WGS) entry which is preliminary data.</text>
</comment>
<reference evidence="12" key="1">
    <citation type="journal article" date="2016" name="Proc. Natl. Acad. Sci. U.S.A.">
        <title>Comparative genomics of biotechnologically important yeasts.</title>
        <authorList>
            <person name="Riley R."/>
            <person name="Haridas S."/>
            <person name="Wolfe K.H."/>
            <person name="Lopes M.R."/>
            <person name="Hittinger C.T."/>
            <person name="Goeker M."/>
            <person name="Salamov A.A."/>
            <person name="Wisecaver J.H."/>
            <person name="Long T.M."/>
            <person name="Calvey C.H."/>
            <person name="Aerts A.L."/>
            <person name="Barry K.W."/>
            <person name="Choi C."/>
            <person name="Clum A."/>
            <person name="Coughlan A.Y."/>
            <person name="Deshpande S."/>
            <person name="Douglass A.P."/>
            <person name="Hanson S.J."/>
            <person name="Klenk H.-P."/>
            <person name="LaButti K.M."/>
            <person name="Lapidus A."/>
            <person name="Lindquist E.A."/>
            <person name="Lipzen A.M."/>
            <person name="Meier-Kolthoff J.P."/>
            <person name="Ohm R.A."/>
            <person name="Otillar R.P."/>
            <person name="Pangilinan J.L."/>
            <person name="Peng Y."/>
            <person name="Rokas A."/>
            <person name="Rosa C.A."/>
            <person name="Scheuner C."/>
            <person name="Sibirny A.A."/>
            <person name="Slot J.C."/>
            <person name="Stielow J.B."/>
            <person name="Sun H."/>
            <person name="Kurtzman C.P."/>
            <person name="Blackwell M."/>
            <person name="Grigoriev I.V."/>
            <person name="Jeffries T.W."/>
        </authorList>
    </citation>
    <scope>NUCLEOTIDE SEQUENCE [LARGE SCALE GENOMIC DNA]</scope>
    <source>
        <strain evidence="12">NRRL Y-1626</strain>
    </source>
</reference>
<keyword evidence="5 9" id="KW-0010">Activator</keyword>
<dbReference type="InterPro" id="IPR013942">
    <property type="entry name" value="Mediator_Med19_fun"/>
</dbReference>
<dbReference type="GO" id="GO:0006357">
    <property type="term" value="P:regulation of transcription by RNA polymerase II"/>
    <property type="evidence" value="ECO:0007669"/>
    <property type="project" value="InterPro"/>
</dbReference>
<accession>A0A1B7SKH9</accession>
<evidence type="ECO:0000256" key="3">
    <source>
        <dbReference type="ARBA" id="ARBA00019615"/>
    </source>
</evidence>
<evidence type="ECO:0000256" key="8">
    <source>
        <dbReference type="ARBA" id="ARBA00032018"/>
    </source>
</evidence>
<dbReference type="Pfam" id="PF08633">
    <property type="entry name" value="Rox3"/>
    <property type="match status" value="1"/>
</dbReference>
<dbReference type="GO" id="GO:0003712">
    <property type="term" value="F:transcription coregulator activity"/>
    <property type="evidence" value="ECO:0007669"/>
    <property type="project" value="InterPro"/>
</dbReference>
<keyword evidence="4 9" id="KW-0805">Transcription regulation</keyword>
<proteinExistence type="inferred from homology"/>
<dbReference type="GO" id="GO:0070847">
    <property type="term" value="C:core mediator complex"/>
    <property type="evidence" value="ECO:0007669"/>
    <property type="project" value="TreeGrafter"/>
</dbReference>
<dbReference type="GO" id="GO:0016592">
    <property type="term" value="C:mediator complex"/>
    <property type="evidence" value="ECO:0007669"/>
    <property type="project" value="InterPro"/>
</dbReference>
<feature type="region of interest" description="Disordered" evidence="10">
    <location>
        <begin position="151"/>
        <end position="193"/>
    </location>
</feature>
<evidence type="ECO:0000256" key="5">
    <source>
        <dbReference type="ARBA" id="ARBA00023159"/>
    </source>
</evidence>
<evidence type="ECO:0000256" key="2">
    <source>
        <dbReference type="ARBA" id="ARBA00009259"/>
    </source>
</evidence>
<evidence type="ECO:0000313" key="12">
    <source>
        <dbReference type="Proteomes" id="UP000092321"/>
    </source>
</evidence>
<evidence type="ECO:0000256" key="4">
    <source>
        <dbReference type="ARBA" id="ARBA00023015"/>
    </source>
</evidence>
<sequence>MNAVTDIMPDYYYYIDPQAEIFKEPQPNPMDNLLDVYQLNDIAKQVARFNEDGTRGVKLRKSYKNQISDIAGHWTSENIPTLQQYGDFQSKIFHYNNSVNPENGQVDVLRRDQAADDKLFQVEDINEYRQVINNFSSQRISNQEFNPSQLAFDFENGKNDGLRRKRTDNNELGGSIPGSAQNNQQLRPDIDSPSFKRRKLESGVHAESNGILLNK</sequence>
<evidence type="ECO:0000313" key="11">
    <source>
        <dbReference type="EMBL" id="OBA16955.1"/>
    </source>
</evidence>
<name>A0A1B7SKH9_9ASCO</name>
<dbReference type="Proteomes" id="UP000092321">
    <property type="component" value="Unassembled WGS sequence"/>
</dbReference>
<comment type="similarity">
    <text evidence="2 9">Belongs to the Mediator complex subunit 19 family.</text>
</comment>
<evidence type="ECO:0000256" key="10">
    <source>
        <dbReference type="SAM" id="MobiDB-lite"/>
    </source>
</evidence>
<dbReference type="PANTHER" id="PTHR28270">
    <property type="entry name" value="MEDIATOR OF RNA POLYMERASE II TRANSCRIPTION SUBUNIT 19"/>
    <property type="match status" value="1"/>
</dbReference>
<dbReference type="OrthoDB" id="2160599at2759"/>
<keyword evidence="6 9" id="KW-0804">Transcription</keyword>
<comment type="subcellular location">
    <subcellularLocation>
        <location evidence="1 9">Nucleus</location>
    </subcellularLocation>
</comment>
<evidence type="ECO:0000256" key="6">
    <source>
        <dbReference type="ARBA" id="ARBA00023163"/>
    </source>
</evidence>
<keyword evidence="12" id="KW-1185">Reference proteome</keyword>
<organism evidence="11 12">
    <name type="scientific">Hanseniaspora valbyensis NRRL Y-1626</name>
    <dbReference type="NCBI Taxonomy" id="766949"/>
    <lineage>
        <taxon>Eukaryota</taxon>
        <taxon>Fungi</taxon>
        <taxon>Dikarya</taxon>
        <taxon>Ascomycota</taxon>
        <taxon>Saccharomycotina</taxon>
        <taxon>Saccharomycetes</taxon>
        <taxon>Saccharomycodales</taxon>
        <taxon>Saccharomycodaceae</taxon>
        <taxon>Hanseniaspora</taxon>
    </lineage>
</organism>
<keyword evidence="7 9" id="KW-0539">Nucleus</keyword>